<keyword evidence="14" id="KW-1185">Reference proteome</keyword>
<feature type="compositionally biased region" description="Basic residues" evidence="10">
    <location>
        <begin position="276"/>
        <end position="288"/>
    </location>
</feature>
<keyword evidence="7 11" id="KW-0472">Membrane</keyword>
<reference evidence="13 14" key="1">
    <citation type="submission" date="2022-08" db="EMBL/GenBank/DDBJ databases">
        <title>Aerococcaceae sp. nov isolated from spoiled eye mask.</title>
        <authorList>
            <person name="Zhou G."/>
            <person name="Xie X.-B."/>
            <person name="Shi Q.-S."/>
            <person name="Wang Y.-S."/>
            <person name="Wen X."/>
            <person name="Peng H."/>
            <person name="Yang X.-J."/>
            <person name="Tao H.-B."/>
            <person name="Huang X.-M."/>
        </authorList>
    </citation>
    <scope>NUCLEOTIDE SEQUENCE [LARGE SCALE GENOMIC DNA]</scope>
    <source>
        <strain evidence="14">DM20194951</strain>
    </source>
</reference>
<keyword evidence="2" id="KW-0813">Transport</keyword>
<name>A0ABY5P7P9_9LACT</name>
<evidence type="ECO:0000256" key="2">
    <source>
        <dbReference type="ARBA" id="ARBA00022448"/>
    </source>
</evidence>
<evidence type="ECO:0000256" key="10">
    <source>
        <dbReference type="SAM" id="MobiDB-lite"/>
    </source>
</evidence>
<keyword evidence="6 11" id="KW-1133">Transmembrane helix</keyword>
<keyword evidence="8" id="KW-0143">Chaperone</keyword>
<dbReference type="RefSeq" id="WP_313794075.1">
    <property type="nucleotide sequence ID" value="NZ_CP102453.1"/>
</dbReference>
<keyword evidence="5" id="KW-0653">Protein transport</keyword>
<evidence type="ECO:0000256" key="7">
    <source>
        <dbReference type="ARBA" id="ARBA00023136"/>
    </source>
</evidence>
<feature type="transmembrane region" description="Helical" evidence="11">
    <location>
        <begin position="178"/>
        <end position="195"/>
    </location>
</feature>
<feature type="transmembrane region" description="Helical" evidence="11">
    <location>
        <begin position="228"/>
        <end position="250"/>
    </location>
</feature>
<sequence length="326" mass="36284">MKNKQRRIQMIGLLIFVVLIASGCVSYDEAGNPTGWVYQYLGVPASNFLDFLAGIFGGSYGVAIIIVTLITRILMLPSSLKMTKDSMISQARMKIAQPEIDEIREEIEATEDPQEKAALNNELMAVYKKYDISMFGGLSGCLPLIIQMPIISAVYAAIRSSEEILNSTFLGISLGEQSIVVTVLVVIFTFLQGWMMQKSQPQQPQGQNDTAAQTNKTMMLMNPLMIGWITYISAAGLGLYFLTGAIFGIVQQAYSNYIVRPKIQKMIDEEAEKHKNAPKRKRNKKVKKATTTDSQRLVPTKNEVRSVDSNNRNAGKQRNSGKQKRV</sequence>
<evidence type="ECO:0000256" key="3">
    <source>
        <dbReference type="ARBA" id="ARBA00022475"/>
    </source>
</evidence>
<organism evidence="13 14">
    <name type="scientific">Fundicoccus culcitae</name>
    <dbReference type="NCBI Taxonomy" id="2969821"/>
    <lineage>
        <taxon>Bacteria</taxon>
        <taxon>Bacillati</taxon>
        <taxon>Bacillota</taxon>
        <taxon>Bacilli</taxon>
        <taxon>Lactobacillales</taxon>
        <taxon>Aerococcaceae</taxon>
        <taxon>Fundicoccus</taxon>
    </lineage>
</organism>
<evidence type="ECO:0000313" key="13">
    <source>
        <dbReference type="EMBL" id="UUX34574.1"/>
    </source>
</evidence>
<feature type="region of interest" description="Disordered" evidence="10">
    <location>
        <begin position="271"/>
        <end position="326"/>
    </location>
</feature>
<proteinExistence type="inferred from homology"/>
<feature type="domain" description="Membrane insertase YidC/Oxa/ALB C-terminal" evidence="12">
    <location>
        <begin position="60"/>
        <end position="256"/>
    </location>
</feature>
<dbReference type="CDD" id="cd20070">
    <property type="entry name" value="5TM_YidC_Alb3"/>
    <property type="match status" value="1"/>
</dbReference>
<evidence type="ECO:0000256" key="9">
    <source>
        <dbReference type="RuleBase" id="RU003945"/>
    </source>
</evidence>
<evidence type="ECO:0000256" key="6">
    <source>
        <dbReference type="ARBA" id="ARBA00022989"/>
    </source>
</evidence>
<keyword evidence="4 9" id="KW-0812">Transmembrane</keyword>
<evidence type="ECO:0000256" key="11">
    <source>
        <dbReference type="SAM" id="Phobius"/>
    </source>
</evidence>
<dbReference type="Proteomes" id="UP001315967">
    <property type="component" value="Chromosome"/>
</dbReference>
<feature type="transmembrane region" description="Helical" evidence="11">
    <location>
        <begin position="50"/>
        <end position="74"/>
    </location>
</feature>
<keyword evidence="3" id="KW-1003">Cell membrane</keyword>
<dbReference type="PROSITE" id="PS51257">
    <property type="entry name" value="PROKAR_LIPOPROTEIN"/>
    <property type="match status" value="1"/>
</dbReference>
<feature type="compositionally biased region" description="Polar residues" evidence="10">
    <location>
        <begin position="307"/>
        <end position="318"/>
    </location>
</feature>
<dbReference type="NCBIfam" id="TIGR03592">
    <property type="entry name" value="yidC_oxa1_cterm"/>
    <property type="match status" value="1"/>
</dbReference>
<dbReference type="PANTHER" id="PTHR12428:SF65">
    <property type="entry name" value="CYTOCHROME C OXIDASE ASSEMBLY PROTEIN COX18, MITOCHONDRIAL"/>
    <property type="match status" value="1"/>
</dbReference>
<evidence type="ECO:0000256" key="8">
    <source>
        <dbReference type="ARBA" id="ARBA00023186"/>
    </source>
</evidence>
<feature type="transmembrane region" description="Helical" evidence="11">
    <location>
        <begin position="134"/>
        <end position="158"/>
    </location>
</feature>
<protein>
    <submittedName>
        <fullName evidence="13">Membrane protein insertase YidC</fullName>
    </submittedName>
</protein>
<evidence type="ECO:0000256" key="1">
    <source>
        <dbReference type="ARBA" id="ARBA00004651"/>
    </source>
</evidence>
<evidence type="ECO:0000313" key="14">
    <source>
        <dbReference type="Proteomes" id="UP001315967"/>
    </source>
</evidence>
<gene>
    <name evidence="13" type="primary">yidC</name>
    <name evidence="13" type="ORF">NRE15_02685</name>
</gene>
<evidence type="ECO:0000259" key="12">
    <source>
        <dbReference type="Pfam" id="PF02096"/>
    </source>
</evidence>
<accession>A0ABY5P7P9</accession>
<dbReference type="InterPro" id="IPR001708">
    <property type="entry name" value="YidC/ALB3/OXA1/COX18"/>
</dbReference>
<dbReference type="Pfam" id="PF02096">
    <property type="entry name" value="60KD_IMP"/>
    <property type="match status" value="1"/>
</dbReference>
<comment type="subcellular location">
    <subcellularLocation>
        <location evidence="1">Cell membrane</location>
        <topology evidence="1">Multi-pass membrane protein</topology>
    </subcellularLocation>
    <subcellularLocation>
        <location evidence="9">Membrane</location>
        <topology evidence="9">Multi-pass membrane protein</topology>
    </subcellularLocation>
</comment>
<dbReference type="InterPro" id="IPR047196">
    <property type="entry name" value="YidC_ALB_C"/>
</dbReference>
<dbReference type="InterPro" id="IPR028055">
    <property type="entry name" value="YidC/Oxa/ALB_C"/>
</dbReference>
<dbReference type="EMBL" id="CP102453">
    <property type="protein sequence ID" value="UUX34574.1"/>
    <property type="molecule type" value="Genomic_DNA"/>
</dbReference>
<dbReference type="PANTHER" id="PTHR12428">
    <property type="entry name" value="OXA1"/>
    <property type="match status" value="1"/>
</dbReference>
<evidence type="ECO:0000256" key="5">
    <source>
        <dbReference type="ARBA" id="ARBA00022927"/>
    </source>
</evidence>
<comment type="similarity">
    <text evidence="9">Belongs to the OXA1/ALB3/YidC family.</text>
</comment>
<evidence type="ECO:0000256" key="4">
    <source>
        <dbReference type="ARBA" id="ARBA00022692"/>
    </source>
</evidence>